<evidence type="ECO:0000313" key="9">
    <source>
        <dbReference type="Proteomes" id="UP001294412"/>
    </source>
</evidence>
<accession>A0ABU5I2N2</accession>
<keyword evidence="2 6" id="KW-0812">Transmembrane</keyword>
<feature type="domain" description="HemY N-terminal" evidence="7">
    <location>
        <begin position="26"/>
        <end position="132"/>
    </location>
</feature>
<dbReference type="InterPro" id="IPR016982">
    <property type="entry name" value="Mms48"/>
</dbReference>
<keyword evidence="9" id="KW-1185">Reference proteome</keyword>
<sequence length="529" mass="57206">MWGILTFFILILALYLGFGWLADNPGSATFAWQGQTVEVSMIIFLAIAVAVIVASILLVWVLVKLFRAPATASTWNRRRRNSKGHDYLTRGVLAAGAGNATLARQMIKKSEGRIGSDDRAILGFLDAQTALIEGDHERAVSIFRGMEDDPNTKLLALRGLFLEAKRVGDLSAQEYYAERALRIAPNLPWAAEAVLERKSSSRDWDGALRVLEAQRSIDMVADKEAKRLRAILLTAKAKDQADADPKSARATARSAQKLAPDFVPAALVAAQAALRLNDSRRATRYLETTWVNAPHPDIAEAYVHARAGDSAKDRLRRAEKLKGLYENHPDSDIAVARAALDAGDYDLARASALDAADKRPTESVYLLLADIEEEQSGEVGRIREWLAKAIGAPRDCVWMADGVILEDWQPISPVTHKLGAVEWKSPVEHDGTSGRPVLEARARDHGESARVIGSRQSEMNGSNGTQDGPSSASDAAPTKPKTEANAPVQSVQPKYSVAKNGANSNAVTYPSALLAIKADTNAPGAAGQR</sequence>
<dbReference type="InterPro" id="IPR011990">
    <property type="entry name" value="TPR-like_helical_dom_sf"/>
</dbReference>
<evidence type="ECO:0000313" key="8">
    <source>
        <dbReference type="EMBL" id="MDY8108426.1"/>
    </source>
</evidence>
<proteinExistence type="predicted"/>
<feature type="transmembrane region" description="Helical" evidence="6">
    <location>
        <begin position="43"/>
        <end position="66"/>
    </location>
</feature>
<dbReference type="EMBL" id="JAXLPB010000001">
    <property type="protein sequence ID" value="MDY8108426.1"/>
    <property type="molecule type" value="Genomic_DNA"/>
</dbReference>
<dbReference type="Proteomes" id="UP001294412">
    <property type="component" value="Unassembled WGS sequence"/>
</dbReference>
<evidence type="ECO:0000256" key="5">
    <source>
        <dbReference type="SAM" id="MobiDB-lite"/>
    </source>
</evidence>
<evidence type="ECO:0000256" key="3">
    <source>
        <dbReference type="ARBA" id="ARBA00022989"/>
    </source>
</evidence>
<feature type="region of interest" description="Disordered" evidence="5">
    <location>
        <begin position="425"/>
        <end position="502"/>
    </location>
</feature>
<dbReference type="InterPro" id="IPR010817">
    <property type="entry name" value="HemY_N"/>
</dbReference>
<dbReference type="PIRSF" id="PIRSF031802">
    <property type="entry name" value="UCP031802"/>
    <property type="match status" value="1"/>
</dbReference>
<evidence type="ECO:0000256" key="2">
    <source>
        <dbReference type="ARBA" id="ARBA00022692"/>
    </source>
</evidence>
<evidence type="ECO:0000256" key="6">
    <source>
        <dbReference type="SAM" id="Phobius"/>
    </source>
</evidence>
<comment type="caution">
    <text evidence="8">The sequence shown here is derived from an EMBL/GenBank/DDBJ whole genome shotgun (WGS) entry which is preliminary data.</text>
</comment>
<comment type="subcellular location">
    <subcellularLocation>
        <location evidence="1">Membrane</location>
    </subcellularLocation>
</comment>
<dbReference type="Pfam" id="PF07219">
    <property type="entry name" value="HemY_N"/>
    <property type="match status" value="1"/>
</dbReference>
<reference evidence="8 9" key="1">
    <citation type="submission" date="2023-12" db="EMBL/GenBank/DDBJ databases">
        <title>Description of Novel Strain Fulvimarina sp. 2208YS6-2-32 isolated from Uroteuthis (Photololigo) edulis.</title>
        <authorList>
            <person name="Park J.-S."/>
        </authorList>
    </citation>
    <scope>NUCLEOTIDE SEQUENCE [LARGE SCALE GENOMIC DNA]</scope>
    <source>
        <strain evidence="8 9">2208YS6-2-32</strain>
    </source>
</reference>
<feature type="compositionally biased region" description="Polar residues" evidence="5">
    <location>
        <begin position="454"/>
        <end position="473"/>
    </location>
</feature>
<dbReference type="RefSeq" id="WP_322185870.1">
    <property type="nucleotide sequence ID" value="NZ_JAXLPB010000001.1"/>
</dbReference>
<evidence type="ECO:0000256" key="4">
    <source>
        <dbReference type="ARBA" id="ARBA00023136"/>
    </source>
</evidence>
<protein>
    <submittedName>
        <fullName evidence="8">Heme biosynthesis HemY N-terminal domain-containing protein</fullName>
    </submittedName>
</protein>
<feature type="compositionally biased region" description="Basic and acidic residues" evidence="5">
    <location>
        <begin position="425"/>
        <end position="448"/>
    </location>
</feature>
<organism evidence="8 9">
    <name type="scientific">Fulvimarina uroteuthidis</name>
    <dbReference type="NCBI Taxonomy" id="3098149"/>
    <lineage>
        <taxon>Bacteria</taxon>
        <taxon>Pseudomonadati</taxon>
        <taxon>Pseudomonadota</taxon>
        <taxon>Alphaproteobacteria</taxon>
        <taxon>Hyphomicrobiales</taxon>
        <taxon>Aurantimonadaceae</taxon>
        <taxon>Fulvimarina</taxon>
    </lineage>
</organism>
<keyword evidence="3 6" id="KW-1133">Transmembrane helix</keyword>
<evidence type="ECO:0000256" key="1">
    <source>
        <dbReference type="ARBA" id="ARBA00004370"/>
    </source>
</evidence>
<name>A0ABU5I2N2_9HYPH</name>
<evidence type="ECO:0000259" key="7">
    <source>
        <dbReference type="Pfam" id="PF07219"/>
    </source>
</evidence>
<gene>
    <name evidence="8" type="ORF">U0C82_04565</name>
</gene>
<keyword evidence="4 6" id="KW-0472">Membrane</keyword>
<dbReference type="Gene3D" id="1.25.40.10">
    <property type="entry name" value="Tetratricopeptide repeat domain"/>
    <property type="match status" value="1"/>
</dbReference>